<feature type="transmembrane region" description="Helical" evidence="1">
    <location>
        <begin position="21"/>
        <end position="46"/>
    </location>
</feature>
<dbReference type="Proteomes" id="UP000288547">
    <property type="component" value="Unassembled WGS sequence"/>
</dbReference>
<dbReference type="OrthoDB" id="5124736at2"/>
<reference evidence="2 3" key="1">
    <citation type="submission" date="2018-12" db="EMBL/GenBank/DDBJ databases">
        <authorList>
            <person name="Li F."/>
        </authorList>
    </citation>
    <scope>NUCLEOTIDE SEQUENCE [LARGE SCALE GENOMIC DNA]</scope>
    <source>
        <strain evidence="2 3">11W25H-1</strain>
    </source>
</reference>
<keyword evidence="1" id="KW-0472">Membrane</keyword>
<feature type="transmembrane region" description="Helical" evidence="1">
    <location>
        <begin position="133"/>
        <end position="152"/>
    </location>
</feature>
<evidence type="ECO:0000313" key="2">
    <source>
        <dbReference type="EMBL" id="RWZ50012.1"/>
    </source>
</evidence>
<dbReference type="AlphaFoldDB" id="A0A3S4BH61"/>
<proteinExistence type="predicted"/>
<feature type="transmembrane region" description="Helical" evidence="1">
    <location>
        <begin position="92"/>
        <end position="113"/>
    </location>
</feature>
<accession>A0A3S4BH61</accession>
<comment type="caution">
    <text evidence="2">The sequence shown here is derived from an EMBL/GenBank/DDBJ whole genome shotgun (WGS) entry which is preliminary data.</text>
</comment>
<keyword evidence="1" id="KW-0812">Transmembrane</keyword>
<dbReference type="RefSeq" id="WP_128495466.1">
    <property type="nucleotide sequence ID" value="NZ_RZNB01000004.1"/>
</dbReference>
<name>A0A3S4BH61_9MICO</name>
<sequence>MTDGRVGGPDDERRSGRDRATVVAAFAVVLHLALVVCAFGFVSLLADVDVVARAGTGALVGPAMIAAAVIVTGVALLRDARRPASRVRQRSWPVVVGVAVLLAYVLSGAALVALEEGAVFEGVAFAGSTLASAFPYLAGAIAAVVAVAYSAVADARPGAVPRWPWERDEQD</sequence>
<evidence type="ECO:0000256" key="1">
    <source>
        <dbReference type="SAM" id="Phobius"/>
    </source>
</evidence>
<keyword evidence="3" id="KW-1185">Reference proteome</keyword>
<dbReference type="EMBL" id="RZNB01000004">
    <property type="protein sequence ID" value="RWZ50012.1"/>
    <property type="molecule type" value="Genomic_DNA"/>
</dbReference>
<evidence type="ECO:0000313" key="3">
    <source>
        <dbReference type="Proteomes" id="UP000288547"/>
    </source>
</evidence>
<organism evidence="2 3">
    <name type="scientific">Labedella phragmitis</name>
    <dbReference type="NCBI Taxonomy" id="2498849"/>
    <lineage>
        <taxon>Bacteria</taxon>
        <taxon>Bacillati</taxon>
        <taxon>Actinomycetota</taxon>
        <taxon>Actinomycetes</taxon>
        <taxon>Micrococcales</taxon>
        <taxon>Microbacteriaceae</taxon>
        <taxon>Labedella</taxon>
    </lineage>
</organism>
<feature type="transmembrane region" description="Helical" evidence="1">
    <location>
        <begin position="58"/>
        <end position="80"/>
    </location>
</feature>
<keyword evidence="1" id="KW-1133">Transmembrane helix</keyword>
<protein>
    <submittedName>
        <fullName evidence="2">Uncharacterized protein</fullName>
    </submittedName>
</protein>
<gene>
    <name evidence="2" type="ORF">ELQ90_11755</name>
</gene>